<proteinExistence type="predicted"/>
<sequence>MKANVHFISPEHQIKVQNVEMPVPNLISKVQNIRSASSVLHFEGLEHRCLFDFLFWIKPPVLKAYNIEVLELHFEVVQIPEKVWTLFEVWKLAVFFEDTGSCWFPDSKHYLNEISKIQDYSISKLDSNYSKGPTCSFRRLSSILKTRGFWCPQISGSEILKVHSFPSAF</sequence>
<reference evidence="1 2" key="1">
    <citation type="submission" date="2017-11" db="EMBL/GenBank/DDBJ databases">
        <title>The genome of Rhizophagus clarus HR1 reveals common genetic basis of auxotrophy among arbuscular mycorrhizal fungi.</title>
        <authorList>
            <person name="Kobayashi Y."/>
        </authorList>
    </citation>
    <scope>NUCLEOTIDE SEQUENCE [LARGE SCALE GENOMIC DNA]</scope>
    <source>
        <strain evidence="1 2">HR1</strain>
    </source>
</reference>
<gene>
    <name evidence="1" type="ORF">RclHR1_02860011</name>
</gene>
<keyword evidence="2" id="KW-1185">Reference proteome</keyword>
<evidence type="ECO:0000313" key="1">
    <source>
        <dbReference type="EMBL" id="GBB96878.1"/>
    </source>
</evidence>
<accession>A0A2Z6RYB4</accession>
<dbReference type="AlphaFoldDB" id="A0A2Z6RYB4"/>
<organism evidence="1 2">
    <name type="scientific">Rhizophagus clarus</name>
    <dbReference type="NCBI Taxonomy" id="94130"/>
    <lineage>
        <taxon>Eukaryota</taxon>
        <taxon>Fungi</taxon>
        <taxon>Fungi incertae sedis</taxon>
        <taxon>Mucoromycota</taxon>
        <taxon>Glomeromycotina</taxon>
        <taxon>Glomeromycetes</taxon>
        <taxon>Glomerales</taxon>
        <taxon>Glomeraceae</taxon>
        <taxon>Rhizophagus</taxon>
    </lineage>
</organism>
<evidence type="ECO:0000313" key="2">
    <source>
        <dbReference type="Proteomes" id="UP000247702"/>
    </source>
</evidence>
<dbReference type="Proteomes" id="UP000247702">
    <property type="component" value="Unassembled WGS sequence"/>
</dbReference>
<comment type="caution">
    <text evidence="1">The sequence shown here is derived from an EMBL/GenBank/DDBJ whole genome shotgun (WGS) entry which is preliminary data.</text>
</comment>
<protein>
    <submittedName>
        <fullName evidence="1">Uncharacterized protein</fullName>
    </submittedName>
</protein>
<name>A0A2Z6RYB4_9GLOM</name>
<dbReference type="EMBL" id="BEXD01002068">
    <property type="protein sequence ID" value="GBB96878.1"/>
    <property type="molecule type" value="Genomic_DNA"/>
</dbReference>